<keyword evidence="3" id="KW-1003">Cell membrane</keyword>
<comment type="similarity">
    <text evidence="8">Belongs to the TRAP transporter small permease family.</text>
</comment>
<keyword evidence="4" id="KW-0997">Cell inner membrane</keyword>
<evidence type="ECO:0000256" key="2">
    <source>
        <dbReference type="ARBA" id="ARBA00022448"/>
    </source>
</evidence>
<keyword evidence="2" id="KW-0813">Transport</keyword>
<dbReference type="EMBL" id="JACOPN010000003">
    <property type="protein sequence ID" value="MBC5716669.1"/>
    <property type="molecule type" value="Genomic_DNA"/>
</dbReference>
<keyword evidence="6 9" id="KW-1133">Transmembrane helix</keyword>
<comment type="caution">
    <text evidence="11">The sequence shown here is derived from an EMBL/GenBank/DDBJ whole genome shotgun (WGS) entry which is preliminary data.</text>
</comment>
<dbReference type="GO" id="GO:0005886">
    <property type="term" value="C:plasma membrane"/>
    <property type="evidence" value="ECO:0007669"/>
    <property type="project" value="UniProtKB-SubCell"/>
</dbReference>
<evidence type="ECO:0000256" key="5">
    <source>
        <dbReference type="ARBA" id="ARBA00022692"/>
    </source>
</evidence>
<evidence type="ECO:0000256" key="4">
    <source>
        <dbReference type="ARBA" id="ARBA00022519"/>
    </source>
</evidence>
<feature type="transmembrane region" description="Helical" evidence="9">
    <location>
        <begin position="21"/>
        <end position="42"/>
    </location>
</feature>
<dbReference type="Proteomes" id="UP000602260">
    <property type="component" value="Unassembled WGS sequence"/>
</dbReference>
<feature type="domain" description="Tripartite ATP-independent periplasmic transporters DctQ component" evidence="10">
    <location>
        <begin position="30"/>
        <end position="153"/>
    </location>
</feature>
<dbReference type="GO" id="GO:0022857">
    <property type="term" value="F:transmembrane transporter activity"/>
    <property type="evidence" value="ECO:0007669"/>
    <property type="project" value="TreeGrafter"/>
</dbReference>
<keyword evidence="12" id="KW-1185">Reference proteome</keyword>
<dbReference type="InterPro" id="IPR007387">
    <property type="entry name" value="TRAP_DctQ"/>
</dbReference>
<accession>A0A8J6M1F9</accession>
<gene>
    <name evidence="11" type="ORF">H8S55_04935</name>
</gene>
<keyword evidence="7 9" id="KW-0472">Membrane</keyword>
<evidence type="ECO:0000313" key="11">
    <source>
        <dbReference type="EMBL" id="MBC5716669.1"/>
    </source>
</evidence>
<dbReference type="PANTHER" id="PTHR35011">
    <property type="entry name" value="2,3-DIKETO-L-GULONATE TRAP TRANSPORTER SMALL PERMEASE PROTEIN YIAM"/>
    <property type="match status" value="1"/>
</dbReference>
<dbReference type="AlphaFoldDB" id="A0A8J6M1F9"/>
<dbReference type="RefSeq" id="WP_186878041.1">
    <property type="nucleotide sequence ID" value="NZ_JACOPN010000003.1"/>
</dbReference>
<reference evidence="11" key="1">
    <citation type="submission" date="2020-08" db="EMBL/GenBank/DDBJ databases">
        <title>Genome public.</title>
        <authorList>
            <person name="Liu C."/>
            <person name="Sun Q."/>
        </authorList>
    </citation>
    <scope>NUCLEOTIDE SEQUENCE</scope>
    <source>
        <strain evidence="11">BX5</strain>
    </source>
</reference>
<evidence type="ECO:0000256" key="1">
    <source>
        <dbReference type="ARBA" id="ARBA00004429"/>
    </source>
</evidence>
<evidence type="ECO:0000313" key="12">
    <source>
        <dbReference type="Proteomes" id="UP000602260"/>
    </source>
</evidence>
<dbReference type="PANTHER" id="PTHR35011:SF2">
    <property type="entry name" value="2,3-DIKETO-L-GULONATE TRAP TRANSPORTER SMALL PERMEASE PROTEIN YIAM"/>
    <property type="match status" value="1"/>
</dbReference>
<proteinExistence type="inferred from homology"/>
<evidence type="ECO:0000256" key="6">
    <source>
        <dbReference type="ARBA" id="ARBA00022989"/>
    </source>
</evidence>
<protein>
    <submittedName>
        <fullName evidence="11">TRAP transporter small permease subunit</fullName>
    </submittedName>
</protein>
<dbReference type="Pfam" id="PF04290">
    <property type="entry name" value="DctQ"/>
    <property type="match status" value="1"/>
</dbReference>
<dbReference type="InterPro" id="IPR055348">
    <property type="entry name" value="DctQ"/>
</dbReference>
<comment type="subcellular location">
    <subcellularLocation>
        <location evidence="1">Cell inner membrane</location>
        <topology evidence="1">Multi-pass membrane protein</topology>
    </subcellularLocation>
</comment>
<keyword evidence="5 9" id="KW-0812">Transmembrane</keyword>
<sequence length="180" mass="20204">MKAGIRKIGAILDCFNNALELLAGLSAFVMMAMLCFQVMMRYVFSNPIYGIDEAVIAIMVWVCAVGWATVYWQNGHAILEFIVKRMSQNARRVIFHLTNAIVLLISVLFVPASCKLFKMQEHLRPIGGLPFGKAYYYALPVVVMSIIVLIYCVYKTIAYIVLDDESIVAPDAREEGNILD</sequence>
<dbReference type="GO" id="GO:0015740">
    <property type="term" value="P:C4-dicarboxylate transport"/>
    <property type="evidence" value="ECO:0007669"/>
    <property type="project" value="TreeGrafter"/>
</dbReference>
<evidence type="ECO:0000259" key="10">
    <source>
        <dbReference type="Pfam" id="PF04290"/>
    </source>
</evidence>
<feature type="transmembrane region" description="Helical" evidence="9">
    <location>
        <begin position="54"/>
        <end position="72"/>
    </location>
</feature>
<feature type="transmembrane region" description="Helical" evidence="9">
    <location>
        <begin position="134"/>
        <end position="154"/>
    </location>
</feature>
<evidence type="ECO:0000256" key="7">
    <source>
        <dbReference type="ARBA" id="ARBA00023136"/>
    </source>
</evidence>
<name>A0A8J6M1F9_9FIRM</name>
<evidence type="ECO:0000256" key="8">
    <source>
        <dbReference type="ARBA" id="ARBA00038436"/>
    </source>
</evidence>
<organism evidence="11 12">
    <name type="scientific">Flintibacter faecis</name>
    <dbReference type="NCBI Taxonomy" id="2763047"/>
    <lineage>
        <taxon>Bacteria</taxon>
        <taxon>Bacillati</taxon>
        <taxon>Bacillota</taxon>
        <taxon>Clostridia</taxon>
        <taxon>Eubacteriales</taxon>
        <taxon>Flintibacter</taxon>
    </lineage>
</organism>
<evidence type="ECO:0000256" key="9">
    <source>
        <dbReference type="SAM" id="Phobius"/>
    </source>
</evidence>
<evidence type="ECO:0000256" key="3">
    <source>
        <dbReference type="ARBA" id="ARBA00022475"/>
    </source>
</evidence>
<feature type="transmembrane region" description="Helical" evidence="9">
    <location>
        <begin position="93"/>
        <end position="114"/>
    </location>
</feature>